<feature type="non-terminal residue" evidence="11">
    <location>
        <position position="1"/>
    </location>
</feature>
<dbReference type="Proteomes" id="UP000759131">
    <property type="component" value="Unassembled WGS sequence"/>
</dbReference>
<organism evidence="11">
    <name type="scientific">Medioppia subpectinata</name>
    <dbReference type="NCBI Taxonomy" id="1979941"/>
    <lineage>
        <taxon>Eukaryota</taxon>
        <taxon>Metazoa</taxon>
        <taxon>Ecdysozoa</taxon>
        <taxon>Arthropoda</taxon>
        <taxon>Chelicerata</taxon>
        <taxon>Arachnida</taxon>
        <taxon>Acari</taxon>
        <taxon>Acariformes</taxon>
        <taxon>Sarcoptiformes</taxon>
        <taxon>Oribatida</taxon>
        <taxon>Brachypylina</taxon>
        <taxon>Oppioidea</taxon>
        <taxon>Oppiidae</taxon>
        <taxon>Medioppia</taxon>
    </lineage>
</organism>
<dbReference type="AlphaFoldDB" id="A0A7R9LG29"/>
<comment type="similarity">
    <text evidence="1">Belongs to the ATP-dependent AMP-binding enzyme family.</text>
</comment>
<dbReference type="FunFam" id="3.30.300.30:FF:000002">
    <property type="entry name" value="Long-chain fatty acid transport protein 1"/>
    <property type="match status" value="1"/>
</dbReference>
<dbReference type="GO" id="GO:0005886">
    <property type="term" value="C:plasma membrane"/>
    <property type="evidence" value="ECO:0007669"/>
    <property type="project" value="TreeGrafter"/>
</dbReference>
<evidence type="ECO:0000256" key="9">
    <source>
        <dbReference type="ARBA" id="ARBA00048666"/>
    </source>
</evidence>
<evidence type="ECO:0000256" key="3">
    <source>
        <dbReference type="ARBA" id="ARBA00022741"/>
    </source>
</evidence>
<evidence type="ECO:0000256" key="4">
    <source>
        <dbReference type="ARBA" id="ARBA00022832"/>
    </source>
</evidence>
<keyword evidence="12" id="KW-1185">Reference proteome</keyword>
<evidence type="ECO:0000313" key="11">
    <source>
        <dbReference type="EMBL" id="CAD7641059.1"/>
    </source>
</evidence>
<keyword evidence="5" id="KW-0067">ATP-binding</keyword>
<evidence type="ECO:0000313" key="12">
    <source>
        <dbReference type="Proteomes" id="UP000759131"/>
    </source>
</evidence>
<accession>A0A7R9LG29</accession>
<dbReference type="InterPro" id="IPR025110">
    <property type="entry name" value="AMP-bd_C"/>
</dbReference>
<keyword evidence="3" id="KW-0547">Nucleotide-binding</keyword>
<evidence type="ECO:0000256" key="1">
    <source>
        <dbReference type="ARBA" id="ARBA00006432"/>
    </source>
</evidence>
<sequence>LCIPVKAGEIGEIVGKIQESDPARAYPGYHNVEATKKKVVKDVLSKGDSAFLSGDLMEMDELGFLYFRDRTGDTFRWKGENVSTTEIEAIIQKVIRLNDCVVFGVAIENSEGKAGMAVLTRPTEGTLDMKQLYARLKDEIPSYAIPLFVRLVDKIELTGSYKLQKHSLEKEAFNPNVVKDELYFLDKKSDSYVTITPQLYQQIQSGNKSLKMVMVDKIELTGSYKLQKHSLEKEAFNPNVVKDELYFLDKKSDSYVTITPQLYQQIQSGNVLL</sequence>
<protein>
    <recommendedName>
        <fullName evidence="6">long-chain-fatty-acid--CoA ligase</fullName>
        <ecNumber evidence="6">6.2.1.3</ecNumber>
    </recommendedName>
    <alternativeName>
        <fullName evidence="8">Long-chain-fatty-acid--CoA ligase</fullName>
    </alternativeName>
</protein>
<dbReference type="GO" id="GO:0005524">
    <property type="term" value="F:ATP binding"/>
    <property type="evidence" value="ECO:0007669"/>
    <property type="project" value="UniProtKB-KW"/>
</dbReference>
<evidence type="ECO:0000256" key="8">
    <source>
        <dbReference type="ARBA" id="ARBA00041297"/>
    </source>
</evidence>
<evidence type="ECO:0000256" key="7">
    <source>
        <dbReference type="ARBA" id="ARBA00036527"/>
    </source>
</evidence>
<dbReference type="GO" id="GO:0044539">
    <property type="term" value="P:long-chain fatty acid import into cell"/>
    <property type="evidence" value="ECO:0007669"/>
    <property type="project" value="TreeGrafter"/>
</dbReference>
<reference evidence="11" key="1">
    <citation type="submission" date="2020-11" db="EMBL/GenBank/DDBJ databases">
        <authorList>
            <person name="Tran Van P."/>
        </authorList>
    </citation>
    <scope>NUCLEOTIDE SEQUENCE</scope>
</reference>
<proteinExistence type="inferred from homology"/>
<feature type="domain" description="AMP-binding enzyme C-terminal" evidence="10">
    <location>
        <begin position="86"/>
        <end position="162"/>
    </location>
</feature>
<dbReference type="EMBL" id="OC879218">
    <property type="protein sequence ID" value="CAD7641059.1"/>
    <property type="molecule type" value="Genomic_DNA"/>
</dbReference>
<dbReference type="GO" id="GO:0005324">
    <property type="term" value="F:long-chain fatty acid transmembrane transporter activity"/>
    <property type="evidence" value="ECO:0007669"/>
    <property type="project" value="TreeGrafter"/>
</dbReference>
<dbReference type="InterPro" id="IPR042099">
    <property type="entry name" value="ANL_N_sf"/>
</dbReference>
<dbReference type="GO" id="GO:0005789">
    <property type="term" value="C:endoplasmic reticulum membrane"/>
    <property type="evidence" value="ECO:0007669"/>
    <property type="project" value="TreeGrafter"/>
</dbReference>
<dbReference type="PANTHER" id="PTHR43107">
    <property type="entry name" value="LONG-CHAIN FATTY ACID TRANSPORT PROTEIN"/>
    <property type="match status" value="1"/>
</dbReference>
<dbReference type="SUPFAM" id="SSF56801">
    <property type="entry name" value="Acetyl-CoA synthetase-like"/>
    <property type="match status" value="1"/>
</dbReference>
<evidence type="ECO:0000256" key="5">
    <source>
        <dbReference type="ARBA" id="ARBA00022840"/>
    </source>
</evidence>
<dbReference type="EMBL" id="CAJPIZ010024643">
    <property type="protein sequence ID" value="CAG2118538.1"/>
    <property type="molecule type" value="Genomic_DNA"/>
</dbReference>
<dbReference type="Gene3D" id="3.40.50.12780">
    <property type="entry name" value="N-terminal domain of ligase-like"/>
    <property type="match status" value="1"/>
</dbReference>
<evidence type="ECO:0000259" key="10">
    <source>
        <dbReference type="Pfam" id="PF13193"/>
    </source>
</evidence>
<dbReference type="PANTHER" id="PTHR43107:SF15">
    <property type="entry name" value="FATTY ACID TRANSPORT PROTEIN 3, ISOFORM A"/>
    <property type="match status" value="1"/>
</dbReference>
<evidence type="ECO:0000256" key="2">
    <source>
        <dbReference type="ARBA" id="ARBA00022598"/>
    </source>
</evidence>
<comment type="catalytic activity">
    <reaction evidence="9">
        <text>tetracosanoate + ATP + CoA = tetracosanoyl-CoA + AMP + diphosphate</text>
        <dbReference type="Rhea" id="RHEA:33639"/>
        <dbReference type="ChEBI" id="CHEBI:30616"/>
        <dbReference type="ChEBI" id="CHEBI:31014"/>
        <dbReference type="ChEBI" id="CHEBI:33019"/>
        <dbReference type="ChEBI" id="CHEBI:57287"/>
        <dbReference type="ChEBI" id="CHEBI:65052"/>
        <dbReference type="ChEBI" id="CHEBI:456215"/>
    </reaction>
    <physiologicalReaction direction="left-to-right" evidence="9">
        <dbReference type="Rhea" id="RHEA:33640"/>
    </physiologicalReaction>
</comment>
<dbReference type="Gene3D" id="3.30.300.30">
    <property type="match status" value="1"/>
</dbReference>
<dbReference type="InterPro" id="IPR045851">
    <property type="entry name" value="AMP-bd_C_sf"/>
</dbReference>
<name>A0A7R9LG29_9ACAR</name>
<keyword evidence="4" id="KW-0276">Fatty acid metabolism</keyword>
<dbReference type="OrthoDB" id="288590at2759"/>
<dbReference type="Pfam" id="PF13193">
    <property type="entry name" value="AMP-binding_C"/>
    <property type="match status" value="1"/>
</dbReference>
<keyword evidence="4" id="KW-0443">Lipid metabolism</keyword>
<comment type="catalytic activity">
    <reaction evidence="7">
        <text>a very long-chain fatty acid + ATP + CoA = a very long-chain fatty acyl-CoA + AMP + diphosphate</text>
        <dbReference type="Rhea" id="RHEA:54536"/>
        <dbReference type="ChEBI" id="CHEBI:30616"/>
        <dbReference type="ChEBI" id="CHEBI:33019"/>
        <dbReference type="ChEBI" id="CHEBI:57287"/>
        <dbReference type="ChEBI" id="CHEBI:58950"/>
        <dbReference type="ChEBI" id="CHEBI:138261"/>
        <dbReference type="ChEBI" id="CHEBI:456215"/>
    </reaction>
    <physiologicalReaction direction="left-to-right" evidence="7">
        <dbReference type="Rhea" id="RHEA:54537"/>
    </physiologicalReaction>
</comment>
<gene>
    <name evidence="11" type="ORF">OSB1V03_LOCUS18489</name>
</gene>
<keyword evidence="2" id="KW-0436">Ligase</keyword>
<dbReference type="GO" id="GO:0004467">
    <property type="term" value="F:long-chain fatty acid-CoA ligase activity"/>
    <property type="evidence" value="ECO:0007669"/>
    <property type="project" value="UniProtKB-EC"/>
</dbReference>
<dbReference type="EC" id="6.2.1.3" evidence="6"/>
<evidence type="ECO:0000256" key="6">
    <source>
        <dbReference type="ARBA" id="ARBA00026121"/>
    </source>
</evidence>